<sequence length="105" mass="12376">MEKLKISQRLEGLDLIREKIRNRDNYQCQCGLGIIECPAHDGIPCGKIWNGLERRFDVHHLDTDFESTNNYNFDKLHPEILITLCHRCHLNLPHIQEKKKLSTKK</sequence>
<organism evidence="1">
    <name type="scientific">marine sediment metagenome</name>
    <dbReference type="NCBI Taxonomy" id="412755"/>
    <lineage>
        <taxon>unclassified sequences</taxon>
        <taxon>metagenomes</taxon>
        <taxon>ecological metagenomes</taxon>
    </lineage>
</organism>
<reference evidence="1" key="1">
    <citation type="journal article" date="2015" name="Nature">
        <title>Complex archaea that bridge the gap between prokaryotes and eukaryotes.</title>
        <authorList>
            <person name="Spang A."/>
            <person name="Saw J.H."/>
            <person name="Jorgensen S.L."/>
            <person name="Zaremba-Niedzwiedzka K."/>
            <person name="Martijn J."/>
            <person name="Lind A.E."/>
            <person name="van Eijk R."/>
            <person name="Schleper C."/>
            <person name="Guy L."/>
            <person name="Ettema T.J."/>
        </authorList>
    </citation>
    <scope>NUCLEOTIDE SEQUENCE</scope>
</reference>
<name>A0A0F9HTB1_9ZZZZ</name>
<gene>
    <name evidence="1" type="ORF">LCGC14_1666200</name>
</gene>
<proteinExistence type="predicted"/>
<dbReference type="AlphaFoldDB" id="A0A0F9HTB1"/>
<accession>A0A0F9HTB1</accession>
<dbReference type="EMBL" id="LAZR01014233">
    <property type="protein sequence ID" value="KKM18392.1"/>
    <property type="molecule type" value="Genomic_DNA"/>
</dbReference>
<comment type="caution">
    <text evidence="1">The sequence shown here is derived from an EMBL/GenBank/DDBJ whole genome shotgun (WGS) entry which is preliminary data.</text>
</comment>
<evidence type="ECO:0008006" key="2">
    <source>
        <dbReference type="Google" id="ProtNLM"/>
    </source>
</evidence>
<protein>
    <recommendedName>
        <fullName evidence="2">HNH domain-containing protein</fullName>
    </recommendedName>
</protein>
<evidence type="ECO:0000313" key="1">
    <source>
        <dbReference type="EMBL" id="KKM18392.1"/>
    </source>
</evidence>